<dbReference type="AlphaFoldDB" id="A0A8T9MYM3"/>
<protein>
    <submittedName>
        <fullName evidence="1">Uncharacterized protein</fullName>
    </submittedName>
</protein>
<gene>
    <name evidence="1" type="ORF">LVJ77_05690</name>
</gene>
<dbReference type="Proteomes" id="UP000831534">
    <property type="component" value="Chromosome"/>
</dbReference>
<name>A0A8T9MYM3_9NEIS</name>
<evidence type="ECO:0000313" key="2">
    <source>
        <dbReference type="Proteomes" id="UP000831534"/>
    </source>
</evidence>
<organism evidence="1 2">
    <name type="scientific">Conchiformibius kuhniae</name>
    <dbReference type="NCBI Taxonomy" id="211502"/>
    <lineage>
        <taxon>Bacteria</taxon>
        <taxon>Pseudomonadati</taxon>
        <taxon>Pseudomonadota</taxon>
        <taxon>Betaproteobacteria</taxon>
        <taxon>Neisseriales</taxon>
        <taxon>Neisseriaceae</taxon>
        <taxon>Conchiformibius</taxon>
    </lineage>
</organism>
<reference evidence="1" key="2">
    <citation type="submission" date="2024-09" db="EMBL/GenBank/DDBJ databases">
        <authorList>
            <person name="Veyrier F.J."/>
        </authorList>
    </citation>
    <scope>NUCLEOTIDE SEQUENCE</scope>
    <source>
        <strain evidence="1">17694</strain>
    </source>
</reference>
<proteinExistence type="predicted"/>
<sequence length="109" mass="13047">MKLAEPFFQTIKKNAVGWILSLLALVFHFMHTHEVNSSYQKILQTIVVMDKMQHLNLTDIKQKLPAAFSINQQNGQIQFIEYHKKTLLIFDDCFERYDFQKETFINYCW</sequence>
<dbReference type="EMBL" id="CP091521">
    <property type="protein sequence ID" value="UOP05588.1"/>
    <property type="molecule type" value="Genomic_DNA"/>
</dbReference>
<reference evidence="1" key="1">
    <citation type="journal article" date="2022" name="Res Sq">
        <title>Evolution of multicellular longitudinally dividing oral cavity symbionts (Neisseriaceae).</title>
        <authorList>
            <person name="Nyongesa S."/>
            <person name="Weber P."/>
            <person name="Bernet E."/>
            <person name="Pullido F."/>
            <person name="Nieckarz M."/>
            <person name="Delaby M."/>
            <person name="Nieves C."/>
            <person name="Viehboeck T."/>
            <person name="Krause N."/>
            <person name="Rivera-Millot A."/>
            <person name="Nakamura A."/>
            <person name="Vischer N."/>
            <person name="VanNieuwenhze M."/>
            <person name="Brun Y."/>
            <person name="Cava F."/>
            <person name="Bulgheresi S."/>
            <person name="Veyrier F."/>
        </authorList>
    </citation>
    <scope>NUCLEOTIDE SEQUENCE</scope>
    <source>
        <strain evidence="1">17694</strain>
    </source>
</reference>
<dbReference type="KEGG" id="ckh:LVJ77_05690"/>
<keyword evidence="2" id="KW-1185">Reference proteome</keyword>
<evidence type="ECO:0000313" key="1">
    <source>
        <dbReference type="EMBL" id="UOP05588.1"/>
    </source>
</evidence>
<dbReference type="RefSeq" id="WP_156900852.1">
    <property type="nucleotide sequence ID" value="NZ_CP091521.1"/>
</dbReference>
<accession>A0A8T9MYM3</accession>